<gene>
    <name evidence="2" type="ORF">HPP92_029146</name>
    <name evidence="1" type="ORF">HPP92_029157</name>
</gene>
<dbReference type="EMBL" id="JADCNM010000651">
    <property type="protein sequence ID" value="KAG0445791.1"/>
    <property type="molecule type" value="Genomic_DNA"/>
</dbReference>
<accession>A0A835P4Y5</accession>
<protein>
    <submittedName>
        <fullName evidence="2">Uncharacterized protein</fullName>
    </submittedName>
</protein>
<dbReference type="AlphaFoldDB" id="A0A835P4Y5"/>
<evidence type="ECO:0000313" key="3">
    <source>
        <dbReference type="Proteomes" id="UP000636800"/>
    </source>
</evidence>
<dbReference type="EMBL" id="JADCNL010000650">
    <property type="protein sequence ID" value="KAG0445814.1"/>
    <property type="molecule type" value="Genomic_DNA"/>
</dbReference>
<proteinExistence type="predicted"/>
<keyword evidence="3" id="KW-1185">Reference proteome</keyword>
<evidence type="ECO:0000313" key="1">
    <source>
        <dbReference type="EMBL" id="KAG0445791.1"/>
    </source>
</evidence>
<name>A0A835P4Y5_VANPL</name>
<comment type="caution">
    <text evidence="2">The sequence shown here is derived from an EMBL/GenBank/DDBJ whole genome shotgun (WGS) entry which is preliminary data.</text>
</comment>
<reference evidence="3 4" key="1">
    <citation type="journal article" date="2020" name="Nat. Food">
        <title>A phased Vanilla planifolia genome enables genetic improvement of flavour and production.</title>
        <authorList>
            <person name="Hasing T."/>
            <person name="Tang H."/>
            <person name="Brym M."/>
            <person name="Khazi F."/>
            <person name="Huang T."/>
            <person name="Chambers A.H."/>
        </authorList>
    </citation>
    <scope>NUCLEOTIDE SEQUENCE [LARGE SCALE GENOMIC DNA]</scope>
    <source>
        <tissue evidence="2">Leaf</tissue>
    </source>
</reference>
<dbReference type="Proteomes" id="UP000636800">
    <property type="component" value="Unassembled WGS sequence"/>
</dbReference>
<sequence>MVGPKVSCVNRLRLLAPRNTIPFFTLDDDDDDDEEDLSSNLRLMASICQFCSLNTVWSMDSGGHELAPWFRTMESGRLEGEMRGNILASFLDFNAYNFLNLQDVSEITSTTTDLKMEN</sequence>
<evidence type="ECO:0000313" key="2">
    <source>
        <dbReference type="EMBL" id="KAG0445814.1"/>
    </source>
</evidence>
<organism evidence="2 3">
    <name type="scientific">Vanilla planifolia</name>
    <name type="common">Vanilla</name>
    <dbReference type="NCBI Taxonomy" id="51239"/>
    <lineage>
        <taxon>Eukaryota</taxon>
        <taxon>Viridiplantae</taxon>
        <taxon>Streptophyta</taxon>
        <taxon>Embryophyta</taxon>
        <taxon>Tracheophyta</taxon>
        <taxon>Spermatophyta</taxon>
        <taxon>Magnoliopsida</taxon>
        <taxon>Liliopsida</taxon>
        <taxon>Asparagales</taxon>
        <taxon>Orchidaceae</taxon>
        <taxon>Vanilloideae</taxon>
        <taxon>Vanilleae</taxon>
        <taxon>Vanilla</taxon>
    </lineage>
</organism>
<dbReference type="Proteomes" id="UP000639772">
    <property type="component" value="Unassembled WGS sequence"/>
</dbReference>
<evidence type="ECO:0000313" key="4">
    <source>
        <dbReference type="Proteomes" id="UP000639772"/>
    </source>
</evidence>